<dbReference type="CDD" id="cd04186">
    <property type="entry name" value="GT_2_like_c"/>
    <property type="match status" value="1"/>
</dbReference>
<dbReference type="InterPro" id="IPR001173">
    <property type="entry name" value="Glyco_trans_2-like"/>
</dbReference>
<dbReference type="CDD" id="cd02440">
    <property type="entry name" value="AdoMet_MTases"/>
    <property type="match status" value="1"/>
</dbReference>
<dbReference type="InterPro" id="IPR029044">
    <property type="entry name" value="Nucleotide-diphossugar_trans"/>
</dbReference>
<dbReference type="PANTHER" id="PTHR43179">
    <property type="entry name" value="RHAMNOSYLTRANSFERASE WBBL"/>
    <property type="match status" value="1"/>
</dbReference>
<gene>
    <name evidence="3" type="ORF">PsB1_0793</name>
</gene>
<dbReference type="InterPro" id="IPR013216">
    <property type="entry name" value="Methyltransf_11"/>
</dbReference>
<evidence type="ECO:0008006" key="5">
    <source>
        <dbReference type="Google" id="ProtNLM"/>
    </source>
</evidence>
<dbReference type="SUPFAM" id="SSF53335">
    <property type="entry name" value="S-adenosyl-L-methionine-dependent methyltransferases"/>
    <property type="match status" value="1"/>
</dbReference>
<sequence>MQFTNERYIPTEQGQIRLEHYHRYAAVLDVVKEKSILDIACGGGYGSFLMADFARLVIGMDMSDDAVHHAASNYHKPNLKFVQGSATHLAFLDNSFDVIVSFETIEHLAEQQEMLSEMRRVLRPDGILIISLPNRPIYSEESGEHNLLQVKESEESGEHNLLQVKELDLQEFDDLLRTQFSKIEYFGQKLQKSSLIQDLDGAHIPPSIWSDDGSHLKAHAGSLKDPVYFMAICTSARVNLPKLGMSVLYPVSIDFINHYVGFANWAKSIYHLNAGRDHQVVDFNQTMIERDEEVASLTEEKIRLHLELNEARAQVLALTTSSSWRITKPLREASQWISSQKAQTKRYAKASLRFAKRIYQALPFSLQTKIKHRNWIIKLSPRILLATGTHASTIPELNVPKLRENKPSDQPVSNFIEWKTIPCSIISIPTKDDPLVSVIIPIYGKIDYTLCCLASIAAHPSSAAFEVIIVDDCSPDNSREILSKMVKGIRLMHNKRNLGFIRSCNIGANAAKGKYLHFLNNDTEVTLGWMDELLRTFHNFPGTGLAGSKLIYPDGRLQEAGGIIWQDASAWNFGRFQDPMLPVYNYAREVDYCSGASIMVPKSLFDELGGFDEHYLPAYCEDSDLALKIRDKGHRVIYQPMSSVIHYEGITSGTDASQGVKAYQVVNSLKLKERWQHHLVTHQVHGTEVDQAKDRRALYRVLVLDHCTPTPDQDAGSVTAFNFLLLLREMGFQVTFIAESNFLYMPIYTQLLQRNGIEVLYAPYICTVKQHIEEQGQRYDLAFLFRPSVVEQHAHTIRKYCPNAKILYCTVDLHFLRMSREAKILNNKAMRKAAQNMRRCELNAIQTADASIIHSTAELEILRPLLPEAKLYLFPLILATKAKTSDFSARADIVFVGGYQHTPNVDAVQYFVADIMPILRTLLPGVCFYAVGSNVPPEIEALATNDVIITGFVEDLYTLLDTKRVSIAPLRYGAGIKGKIGTSLAVGLPVVATSLAAEGMLLTDGENIVIADEAEAFAHAVAKLYQDENAWYHLRQNGLTFAENTWGAEAAWSILANILRELGFNPVRENRKLVLYSTRFDQTPF</sequence>
<name>A0ABQ4PUS9_9PROT</name>
<accession>A0ABQ4PUS9</accession>
<evidence type="ECO:0000313" key="4">
    <source>
        <dbReference type="Proteomes" id="UP001161064"/>
    </source>
</evidence>
<dbReference type="Pfam" id="PF08241">
    <property type="entry name" value="Methyltransf_11"/>
    <property type="match status" value="1"/>
</dbReference>
<evidence type="ECO:0000259" key="2">
    <source>
        <dbReference type="Pfam" id="PF08241"/>
    </source>
</evidence>
<dbReference type="Gene3D" id="3.90.550.10">
    <property type="entry name" value="Spore Coat Polysaccharide Biosynthesis Protein SpsA, Chain A"/>
    <property type="match status" value="1"/>
</dbReference>
<reference evidence="3" key="1">
    <citation type="submission" date="2021-05" db="EMBL/GenBank/DDBJ databases">
        <authorList>
            <person name="Tanabe Y."/>
        </authorList>
    </citation>
    <scope>NUCLEOTIDE SEQUENCE</scope>
    <source>
        <strain evidence="3">BOTRYCO-1</strain>
    </source>
</reference>
<dbReference type="RefSeq" id="WP_284359245.1">
    <property type="nucleotide sequence ID" value="NZ_BPFZ01000003.1"/>
</dbReference>
<feature type="domain" description="Glycosyltransferase 2-like" evidence="1">
    <location>
        <begin position="437"/>
        <end position="562"/>
    </location>
</feature>
<evidence type="ECO:0000259" key="1">
    <source>
        <dbReference type="Pfam" id="PF00535"/>
    </source>
</evidence>
<dbReference type="Pfam" id="PF00535">
    <property type="entry name" value="Glycos_transf_2"/>
    <property type="match status" value="1"/>
</dbReference>
<dbReference type="InterPro" id="IPR029063">
    <property type="entry name" value="SAM-dependent_MTases_sf"/>
</dbReference>
<dbReference type="Proteomes" id="UP001161064">
    <property type="component" value="Unassembled WGS sequence"/>
</dbReference>
<dbReference type="Pfam" id="PF13692">
    <property type="entry name" value="Glyco_trans_1_4"/>
    <property type="match status" value="1"/>
</dbReference>
<dbReference type="Gene3D" id="3.40.50.2000">
    <property type="entry name" value="Glycogen Phosphorylase B"/>
    <property type="match status" value="1"/>
</dbReference>
<dbReference type="Gene3D" id="3.40.50.150">
    <property type="entry name" value="Vaccinia Virus protein VP39"/>
    <property type="match status" value="1"/>
</dbReference>
<organism evidence="3 4">
    <name type="scientific">Candidatus Phycosocius spiralis</name>
    <dbReference type="NCBI Taxonomy" id="2815099"/>
    <lineage>
        <taxon>Bacteria</taxon>
        <taxon>Pseudomonadati</taxon>
        <taxon>Pseudomonadota</taxon>
        <taxon>Alphaproteobacteria</taxon>
        <taxon>Caulobacterales</taxon>
        <taxon>Caulobacterales incertae sedis</taxon>
        <taxon>Candidatus Phycosocius</taxon>
    </lineage>
</organism>
<reference evidence="3" key="2">
    <citation type="journal article" date="2023" name="ISME Commun">
        <title>Characterization of a bloom-associated alphaproteobacterial lineage, 'Candidatus Phycosocius': insights into freshwater algal-bacterial interactions.</title>
        <authorList>
            <person name="Tanabe Y."/>
            <person name="Yamaguchi H."/>
            <person name="Yoshida M."/>
            <person name="Kai A."/>
            <person name="Okazaki Y."/>
        </authorList>
    </citation>
    <scope>NUCLEOTIDE SEQUENCE</scope>
    <source>
        <strain evidence="3">BOTRYCO-1</strain>
    </source>
</reference>
<dbReference type="EMBL" id="BPFZ01000003">
    <property type="protein sequence ID" value="GIU66639.1"/>
    <property type="molecule type" value="Genomic_DNA"/>
</dbReference>
<comment type="caution">
    <text evidence="3">The sequence shown here is derived from an EMBL/GenBank/DDBJ whole genome shotgun (WGS) entry which is preliminary data.</text>
</comment>
<dbReference type="PANTHER" id="PTHR43179:SF7">
    <property type="entry name" value="RHAMNOSYLTRANSFERASE WBBL"/>
    <property type="match status" value="1"/>
</dbReference>
<evidence type="ECO:0000313" key="3">
    <source>
        <dbReference type="EMBL" id="GIU66639.1"/>
    </source>
</evidence>
<protein>
    <recommendedName>
        <fullName evidence="5">Glycosyltransferase</fullName>
    </recommendedName>
</protein>
<keyword evidence="4" id="KW-1185">Reference proteome</keyword>
<feature type="domain" description="Methyltransferase type 11" evidence="2">
    <location>
        <begin position="37"/>
        <end position="130"/>
    </location>
</feature>
<proteinExistence type="predicted"/>
<dbReference type="SUPFAM" id="SSF53448">
    <property type="entry name" value="Nucleotide-diphospho-sugar transferases"/>
    <property type="match status" value="1"/>
</dbReference>
<dbReference type="SUPFAM" id="SSF53756">
    <property type="entry name" value="UDP-Glycosyltransferase/glycogen phosphorylase"/>
    <property type="match status" value="1"/>
</dbReference>